<accession>A0AAN9V1D5</accession>
<organism evidence="2 3">
    <name type="scientific">Diatrype stigma</name>
    <dbReference type="NCBI Taxonomy" id="117547"/>
    <lineage>
        <taxon>Eukaryota</taxon>
        <taxon>Fungi</taxon>
        <taxon>Dikarya</taxon>
        <taxon>Ascomycota</taxon>
        <taxon>Pezizomycotina</taxon>
        <taxon>Sordariomycetes</taxon>
        <taxon>Xylariomycetidae</taxon>
        <taxon>Xylariales</taxon>
        <taxon>Diatrypaceae</taxon>
        <taxon>Diatrype</taxon>
    </lineage>
</organism>
<sequence length="105" mass="11460">MPLVRTGLLAIPDADKQEKAISAFTTFKEKALKNGAPYILSSKAAKCTVVNDKPGSAPWTVVYMISFASQEDIDYMTKEDPVFKEIREKASVVEATGYISVVADI</sequence>
<gene>
    <name evidence="2" type="ORF">SLS62_000423</name>
</gene>
<keyword evidence="3" id="KW-1185">Reference proteome</keyword>
<feature type="domain" description="Stress-response A/B barrel" evidence="1">
    <location>
        <begin position="3"/>
        <end position="105"/>
    </location>
</feature>
<dbReference type="PROSITE" id="PS51502">
    <property type="entry name" value="S_R_A_B_BARREL"/>
    <property type="match status" value="1"/>
</dbReference>
<dbReference type="InterPro" id="IPR013097">
    <property type="entry name" value="Dabb"/>
</dbReference>
<dbReference type="Gene3D" id="3.30.70.100">
    <property type="match status" value="1"/>
</dbReference>
<name>A0AAN9V1D5_9PEZI</name>
<dbReference type="Proteomes" id="UP001320420">
    <property type="component" value="Unassembled WGS sequence"/>
</dbReference>
<evidence type="ECO:0000313" key="3">
    <source>
        <dbReference type="Proteomes" id="UP001320420"/>
    </source>
</evidence>
<reference evidence="2 3" key="1">
    <citation type="submission" date="2024-02" db="EMBL/GenBank/DDBJ databases">
        <title>De novo assembly and annotation of 12 fungi associated with fruit tree decline syndrome in Ontario, Canada.</title>
        <authorList>
            <person name="Sulman M."/>
            <person name="Ellouze W."/>
            <person name="Ilyukhin E."/>
        </authorList>
    </citation>
    <scope>NUCLEOTIDE SEQUENCE [LARGE SCALE GENOMIC DNA]</scope>
    <source>
        <strain evidence="2 3">M11/M66-122</strain>
    </source>
</reference>
<evidence type="ECO:0000313" key="2">
    <source>
        <dbReference type="EMBL" id="KAK7757411.1"/>
    </source>
</evidence>
<proteinExistence type="predicted"/>
<dbReference type="EMBL" id="JAKJXP020000002">
    <property type="protein sequence ID" value="KAK7757411.1"/>
    <property type="molecule type" value="Genomic_DNA"/>
</dbReference>
<comment type="caution">
    <text evidence="2">The sequence shown here is derived from an EMBL/GenBank/DDBJ whole genome shotgun (WGS) entry which is preliminary data.</text>
</comment>
<dbReference type="AlphaFoldDB" id="A0AAN9V1D5"/>
<protein>
    <recommendedName>
        <fullName evidence="1">Stress-response A/B barrel domain-containing protein</fullName>
    </recommendedName>
</protein>
<evidence type="ECO:0000259" key="1">
    <source>
        <dbReference type="PROSITE" id="PS51502"/>
    </source>
</evidence>